<dbReference type="PANTHER" id="PTHR31649:SF1">
    <property type="entry name" value="FARNESOIC ACID O-METHYL TRANSFERASE DOMAIN-CONTAINING PROTEIN"/>
    <property type="match status" value="1"/>
</dbReference>
<reference evidence="1" key="1">
    <citation type="submission" date="2022-06" db="EMBL/GenBank/DDBJ databases">
        <authorList>
            <person name="Berger JAMES D."/>
            <person name="Berger JAMES D."/>
        </authorList>
    </citation>
    <scope>NUCLEOTIDE SEQUENCE [LARGE SCALE GENOMIC DNA]</scope>
</reference>
<name>A0AA85JJ01_TRIRE</name>
<dbReference type="WBParaSite" id="TREG1_35150.1">
    <property type="protein sequence ID" value="TREG1_35150.1"/>
    <property type="gene ID" value="TREG1_35150"/>
</dbReference>
<dbReference type="SMART" id="SM00696">
    <property type="entry name" value="DM9"/>
    <property type="match status" value="2"/>
</dbReference>
<evidence type="ECO:0000313" key="1">
    <source>
        <dbReference type="Proteomes" id="UP000050795"/>
    </source>
</evidence>
<sequence>MSRLRSDVHCIQEYTMTTPPFVRQAHLSWLPGAYGTPPPANSVQAASGICIIRGRKNEDLIPGKMPIRIGAGFVPYKGEEFGLREFEVLCNTNVYANQALYNWIPARNGEVPAGAFLAGITGSGEPLYIARATINDEVCVGKVNRLYKCALLPWGNKEHKLREYEVLCCLE</sequence>
<dbReference type="AlphaFoldDB" id="A0AA85JJ01"/>
<dbReference type="Proteomes" id="UP000050795">
    <property type="component" value="Unassembled WGS sequence"/>
</dbReference>
<protein>
    <recommendedName>
        <fullName evidence="3">DUF3421 domain-containing protein</fullName>
    </recommendedName>
</protein>
<dbReference type="InterPro" id="IPR006616">
    <property type="entry name" value="DM9_repeat"/>
</dbReference>
<dbReference type="Pfam" id="PF11901">
    <property type="entry name" value="DM9"/>
    <property type="match status" value="1"/>
</dbReference>
<evidence type="ECO:0008006" key="3">
    <source>
        <dbReference type="Google" id="ProtNLM"/>
    </source>
</evidence>
<dbReference type="PANTHER" id="PTHR31649">
    <property type="entry name" value="AGAP009604-PA"/>
    <property type="match status" value="1"/>
</dbReference>
<keyword evidence="1" id="KW-1185">Reference proteome</keyword>
<organism evidence="1 2">
    <name type="scientific">Trichobilharzia regenti</name>
    <name type="common">Nasal bird schistosome</name>
    <dbReference type="NCBI Taxonomy" id="157069"/>
    <lineage>
        <taxon>Eukaryota</taxon>
        <taxon>Metazoa</taxon>
        <taxon>Spiralia</taxon>
        <taxon>Lophotrochozoa</taxon>
        <taxon>Platyhelminthes</taxon>
        <taxon>Trematoda</taxon>
        <taxon>Digenea</taxon>
        <taxon>Strigeidida</taxon>
        <taxon>Schistosomatoidea</taxon>
        <taxon>Schistosomatidae</taxon>
        <taxon>Trichobilharzia</taxon>
    </lineage>
</organism>
<evidence type="ECO:0000313" key="2">
    <source>
        <dbReference type="WBParaSite" id="TREG1_35150.1"/>
    </source>
</evidence>
<reference evidence="2" key="2">
    <citation type="submission" date="2023-11" db="UniProtKB">
        <authorList>
            <consortium name="WormBaseParasite"/>
        </authorList>
    </citation>
    <scope>IDENTIFICATION</scope>
</reference>
<accession>A0AA85JJ01</accession>
<proteinExistence type="predicted"/>